<evidence type="ECO:0000313" key="3">
    <source>
        <dbReference type="Proteomes" id="UP001186944"/>
    </source>
</evidence>
<evidence type="ECO:0000313" key="2">
    <source>
        <dbReference type="EMBL" id="KAK3107319.1"/>
    </source>
</evidence>
<gene>
    <name evidence="2" type="ORF">FSP39_011754</name>
</gene>
<reference evidence="2" key="1">
    <citation type="submission" date="2019-08" db="EMBL/GenBank/DDBJ databases">
        <title>The improved chromosome-level genome for the pearl oyster Pinctada fucata martensii using PacBio sequencing and Hi-C.</title>
        <authorList>
            <person name="Zheng Z."/>
        </authorList>
    </citation>
    <scope>NUCLEOTIDE SEQUENCE</scope>
    <source>
        <strain evidence="2">ZZ-2019</strain>
        <tissue evidence="2">Adductor muscle</tissue>
    </source>
</reference>
<proteinExistence type="predicted"/>
<dbReference type="EMBL" id="VSWD01000002">
    <property type="protein sequence ID" value="KAK3107319.1"/>
    <property type="molecule type" value="Genomic_DNA"/>
</dbReference>
<name>A0AA88YKY5_PINIB</name>
<evidence type="ECO:0000256" key="1">
    <source>
        <dbReference type="SAM" id="MobiDB-lite"/>
    </source>
</evidence>
<protein>
    <submittedName>
        <fullName evidence="2">Uncharacterized protein</fullName>
    </submittedName>
</protein>
<feature type="region of interest" description="Disordered" evidence="1">
    <location>
        <begin position="155"/>
        <end position="209"/>
    </location>
</feature>
<feature type="region of interest" description="Disordered" evidence="1">
    <location>
        <begin position="23"/>
        <end position="117"/>
    </location>
</feature>
<sequence>MIFHRFKADFLFQNWLNRIRSQLSTTPPARSPVRSPGGYGGRKTHSPLGKYRKASSPSVLPRLESPDDHRGSPRLRGSKFGVVPPVHRKSNHGTPDYDSWGEESDDDEGNPPGYFMPQPYPMPAYGYPAYEPPQGAPPPVVFGFPFPAYYPPPPAYKGKGKKGKKGKVDRLDVHASNPEPGRRPKKNYPVTFSLPNGYQRSETRAYDPDRNDVLKKYKSPSHPYYNPSSHVRDDLLDDVIGGLGRDVIKSATGDMVNDYFGYSDSGRDPLESFLDRLVDDAVKASCRDVVIDTVKEMASDHMRGASALHVFDDIVDDYLDEIHTDLINDVVQDLVIEDFIEELIIEPEIDDEAPEIAREVLDKYDNKIEKREMREVSKQAGEKLMEDITLSYLLSLISRQGKVWNESDHANKFLDDVILSLVMSQYANVTTNRDKTLANKPLKKLHEKVISDVGLDLLLQQMSSSLDEDMADVDEYERGVENINSAPPTPNLLALNVKNKR</sequence>
<feature type="compositionally biased region" description="Acidic residues" evidence="1">
    <location>
        <begin position="99"/>
        <end position="109"/>
    </location>
</feature>
<accession>A0AA88YKY5</accession>
<feature type="compositionally biased region" description="Basic residues" evidence="1">
    <location>
        <begin position="42"/>
        <end position="53"/>
    </location>
</feature>
<keyword evidence="3" id="KW-1185">Reference proteome</keyword>
<dbReference type="Proteomes" id="UP001186944">
    <property type="component" value="Unassembled WGS sequence"/>
</dbReference>
<comment type="caution">
    <text evidence="2">The sequence shown here is derived from an EMBL/GenBank/DDBJ whole genome shotgun (WGS) entry which is preliminary data.</text>
</comment>
<organism evidence="2 3">
    <name type="scientific">Pinctada imbricata</name>
    <name type="common">Atlantic pearl-oyster</name>
    <name type="synonym">Pinctada martensii</name>
    <dbReference type="NCBI Taxonomy" id="66713"/>
    <lineage>
        <taxon>Eukaryota</taxon>
        <taxon>Metazoa</taxon>
        <taxon>Spiralia</taxon>
        <taxon>Lophotrochozoa</taxon>
        <taxon>Mollusca</taxon>
        <taxon>Bivalvia</taxon>
        <taxon>Autobranchia</taxon>
        <taxon>Pteriomorphia</taxon>
        <taxon>Pterioida</taxon>
        <taxon>Pterioidea</taxon>
        <taxon>Pteriidae</taxon>
        <taxon>Pinctada</taxon>
    </lineage>
</organism>
<dbReference type="AlphaFoldDB" id="A0AA88YKY5"/>